<accession>A0AC61MTN4</accession>
<gene>
    <name evidence="1" type="ORF">JFY71_05260</name>
</gene>
<proteinExistence type="predicted"/>
<name>A0AC61MTN4_9FIRM</name>
<organism evidence="1 2">
    <name type="scientific">Miniphocaeibacter halophilus</name>
    <dbReference type="NCBI Taxonomy" id="2931922"/>
    <lineage>
        <taxon>Bacteria</taxon>
        <taxon>Bacillati</taxon>
        <taxon>Bacillota</taxon>
        <taxon>Tissierellia</taxon>
        <taxon>Tissierellales</taxon>
        <taxon>Peptoniphilaceae</taxon>
        <taxon>Miniphocaeibacter</taxon>
    </lineage>
</organism>
<keyword evidence="2" id="KW-1185">Reference proteome</keyword>
<evidence type="ECO:0000313" key="2">
    <source>
        <dbReference type="Proteomes" id="UP000595814"/>
    </source>
</evidence>
<reference evidence="1 2" key="1">
    <citation type="journal article" date="2022" name="Int. J. Syst. Evol. Microbiol.">
        <title>Miniphocaeibacter halophilus sp. nov., an ammonium-tolerant acetate-producing bacterium isolated from a biogas system.</title>
        <authorList>
            <person name="Schnurer A."/>
            <person name="Singh A."/>
            <person name="Bi S."/>
            <person name="Qiao W."/>
            <person name="Westerholm M."/>
        </authorList>
    </citation>
    <scope>NUCLEOTIDE SEQUENCE [LARGE SCALE GENOMIC DNA]</scope>
    <source>
        <strain evidence="1 2">AMB_01</strain>
    </source>
</reference>
<dbReference type="Proteomes" id="UP000595814">
    <property type="component" value="Chromosome"/>
</dbReference>
<sequence>MEIIKRDGSHVEFDIEKIIRAMEKAFNSVNKTISRQELETMANIVENTLKTKYPKGHIPTVEEIQDLVELTLIDHNHYAVVKSYILYRAQHSMDRKVVEQFEDYITDQNILEIIKSIQDDYDRTRYEIEQLYIKFTSFVKSGMNNKDYLKVLIRASSELTSKEAPDWEYISARFFCYDLNISIEEECIRYDIHDFKGKIKFLEEEGLYGKYIRENYTNDEIDILDKYMNSSRDSLFTYSSIELISKRYLIKTHDNKIMETPQEMFMGIAMHLALPEGNNKVEWAKRFYDIYSKLQVTVATPTMSNARKPFHQLSSCFIDTVPDSLTGIYRSIDNFAQVSKHGGGMGMYFGKVRATGSDIRGFKGVAGGVIRWIKLANDTAVAVDQLGVRQGSVAVYLDVWHKDIPEFLQIRTNSGDDRLKAHDVFPAVCYPDLFWKLAKDDINANWYLMDPHEIMTVKGWSLEDSYGDEWEEKYWSCVNDPNIDKRIISVKDLIRLVIKSLSETGTPFAFNRDTVNKMNPNKHKGIIYSSNLCTEILQNMSEIETVSQEIKDENGDTVVVTKTKSGDFVVCNLASLVLGNIDVNNQKELQYIVETAVRGLDNVIDLNYYPVPYAKITNKKYRSIGLGTSGYHHALVKEGIMWSDIDKHTEFANELYENINYYAIEASMKIAREKNSYEYFEGSDWQTGEYFSKRSYTSKRWKELESNIGKYGLRNGYIMAVAPTGSTSIIAGTTAAVDPVMNRYFLEEKKGSIVPRVAPGLNPHTFWTYENAHDIDQGLVVKAAGIRQRHIDQGQSINLYITTDFTMRMILNLYIKAWEEGVKTIYYVRSKSLEVEECDSCSA</sequence>
<protein>
    <submittedName>
        <fullName evidence="1">Ribonucleoside-diphosphate reductase subunit alpha</fullName>
    </submittedName>
</protein>
<evidence type="ECO:0000313" key="1">
    <source>
        <dbReference type="EMBL" id="QQK08946.1"/>
    </source>
</evidence>
<dbReference type="EMBL" id="CP066744">
    <property type="protein sequence ID" value="QQK08946.1"/>
    <property type="molecule type" value="Genomic_DNA"/>
</dbReference>